<dbReference type="Proteomes" id="UP000075901">
    <property type="component" value="Unassembled WGS sequence"/>
</dbReference>
<evidence type="ECO:0000256" key="10">
    <source>
        <dbReference type="PROSITE-ProRule" id="PRU00042"/>
    </source>
</evidence>
<keyword evidence="4 10" id="KW-0863">Zinc-finger</keyword>
<dbReference type="GO" id="GO:0005634">
    <property type="term" value="C:nucleus"/>
    <property type="evidence" value="ECO:0007669"/>
    <property type="project" value="UniProtKB-SubCell"/>
</dbReference>
<name>A0A182SQG8_9DIPT</name>
<accession>A0A182SQG8</accession>
<dbReference type="PANTHER" id="PTHR47772:SF1">
    <property type="entry name" value="ZINC FINGER PROTEIN 200"/>
    <property type="match status" value="1"/>
</dbReference>
<feature type="domain" description="C2H2-type" evidence="11">
    <location>
        <begin position="120"/>
        <end position="147"/>
    </location>
</feature>
<dbReference type="AlphaFoldDB" id="A0A182SQG8"/>
<keyword evidence="13" id="KW-1185">Reference proteome</keyword>
<evidence type="ECO:0000256" key="5">
    <source>
        <dbReference type="ARBA" id="ARBA00022833"/>
    </source>
</evidence>
<dbReference type="Pfam" id="PF13912">
    <property type="entry name" value="zf-C2H2_6"/>
    <property type="match status" value="1"/>
</dbReference>
<keyword evidence="8" id="KW-0804">Transcription</keyword>
<reference evidence="12" key="2">
    <citation type="submission" date="2020-05" db="UniProtKB">
        <authorList>
            <consortium name="EnsemblMetazoa"/>
        </authorList>
    </citation>
    <scope>IDENTIFICATION</scope>
    <source>
        <strain evidence="12">maculatus3</strain>
    </source>
</reference>
<keyword evidence="7" id="KW-0238">DNA-binding</keyword>
<evidence type="ECO:0000256" key="4">
    <source>
        <dbReference type="ARBA" id="ARBA00022771"/>
    </source>
</evidence>
<evidence type="ECO:0000256" key="8">
    <source>
        <dbReference type="ARBA" id="ARBA00023163"/>
    </source>
</evidence>
<evidence type="ECO:0000259" key="11">
    <source>
        <dbReference type="PROSITE" id="PS50157"/>
    </source>
</evidence>
<dbReference type="PANTHER" id="PTHR47772">
    <property type="entry name" value="ZINC FINGER PROTEIN 200"/>
    <property type="match status" value="1"/>
</dbReference>
<proteinExistence type="predicted"/>
<dbReference type="SMART" id="SM00355">
    <property type="entry name" value="ZnF_C2H2"/>
    <property type="match status" value="6"/>
</dbReference>
<evidence type="ECO:0000256" key="2">
    <source>
        <dbReference type="ARBA" id="ARBA00022723"/>
    </source>
</evidence>
<evidence type="ECO:0000313" key="12">
    <source>
        <dbReference type="EnsemblMetazoa" id="AMAM011364-PA"/>
    </source>
</evidence>
<dbReference type="GO" id="GO:0008270">
    <property type="term" value="F:zinc ion binding"/>
    <property type="evidence" value="ECO:0007669"/>
    <property type="project" value="UniProtKB-KW"/>
</dbReference>
<keyword evidence="3" id="KW-0677">Repeat</keyword>
<keyword evidence="9" id="KW-0539">Nucleus</keyword>
<feature type="domain" description="C2H2-type" evidence="11">
    <location>
        <begin position="177"/>
        <end position="204"/>
    </location>
</feature>
<keyword evidence="5" id="KW-0862">Zinc</keyword>
<organism evidence="12 13">
    <name type="scientific">Anopheles maculatus</name>
    <dbReference type="NCBI Taxonomy" id="74869"/>
    <lineage>
        <taxon>Eukaryota</taxon>
        <taxon>Metazoa</taxon>
        <taxon>Ecdysozoa</taxon>
        <taxon>Arthropoda</taxon>
        <taxon>Hexapoda</taxon>
        <taxon>Insecta</taxon>
        <taxon>Pterygota</taxon>
        <taxon>Neoptera</taxon>
        <taxon>Endopterygota</taxon>
        <taxon>Diptera</taxon>
        <taxon>Nematocera</taxon>
        <taxon>Culicoidea</taxon>
        <taxon>Culicidae</taxon>
        <taxon>Anophelinae</taxon>
        <taxon>Anopheles</taxon>
        <taxon>Anopheles maculatus group</taxon>
    </lineage>
</organism>
<reference evidence="13" key="1">
    <citation type="submission" date="2013-09" db="EMBL/GenBank/DDBJ databases">
        <title>The Genome Sequence of Anopheles maculatus species B.</title>
        <authorList>
            <consortium name="The Broad Institute Genomics Platform"/>
            <person name="Neafsey D.E."/>
            <person name="Besansky N."/>
            <person name="Howell P."/>
            <person name="Walton C."/>
            <person name="Young S.K."/>
            <person name="Zeng Q."/>
            <person name="Gargeya S."/>
            <person name="Fitzgerald M."/>
            <person name="Haas B."/>
            <person name="Abouelleil A."/>
            <person name="Allen A.W."/>
            <person name="Alvarado L."/>
            <person name="Arachchi H.M."/>
            <person name="Berlin A.M."/>
            <person name="Chapman S.B."/>
            <person name="Gainer-Dewar J."/>
            <person name="Goldberg J."/>
            <person name="Griggs A."/>
            <person name="Gujja S."/>
            <person name="Hansen M."/>
            <person name="Howarth C."/>
            <person name="Imamovic A."/>
            <person name="Ireland A."/>
            <person name="Larimer J."/>
            <person name="McCowan C."/>
            <person name="Murphy C."/>
            <person name="Pearson M."/>
            <person name="Poon T.W."/>
            <person name="Priest M."/>
            <person name="Roberts A."/>
            <person name="Saif S."/>
            <person name="Shea T."/>
            <person name="Sisk P."/>
            <person name="Sykes S."/>
            <person name="Wortman J."/>
            <person name="Nusbaum C."/>
            <person name="Birren B."/>
        </authorList>
    </citation>
    <scope>NUCLEOTIDE SEQUENCE [LARGE SCALE GENOMIC DNA]</scope>
    <source>
        <strain evidence="13">maculatus3</strain>
    </source>
</reference>
<feature type="domain" description="C2H2-type" evidence="11">
    <location>
        <begin position="205"/>
        <end position="233"/>
    </location>
</feature>
<keyword evidence="2" id="KW-0479">Metal-binding</keyword>
<dbReference type="PROSITE" id="PS50157">
    <property type="entry name" value="ZINC_FINGER_C2H2_2"/>
    <property type="match status" value="5"/>
</dbReference>
<evidence type="ECO:0000256" key="7">
    <source>
        <dbReference type="ARBA" id="ARBA00023125"/>
    </source>
</evidence>
<dbReference type="EnsemblMetazoa" id="AMAM011364-RA">
    <property type="protein sequence ID" value="AMAM011364-PA"/>
    <property type="gene ID" value="AMAM011364"/>
</dbReference>
<evidence type="ECO:0000313" key="13">
    <source>
        <dbReference type="Proteomes" id="UP000075901"/>
    </source>
</evidence>
<dbReference type="VEuPathDB" id="VectorBase:AMAM011364"/>
<dbReference type="SUPFAM" id="SSF57667">
    <property type="entry name" value="beta-beta-alpha zinc fingers"/>
    <property type="match status" value="3"/>
</dbReference>
<feature type="domain" description="C2H2-type" evidence="11">
    <location>
        <begin position="147"/>
        <end position="175"/>
    </location>
</feature>
<evidence type="ECO:0000256" key="6">
    <source>
        <dbReference type="ARBA" id="ARBA00023015"/>
    </source>
</evidence>
<protein>
    <recommendedName>
        <fullName evidence="11">C2H2-type domain-containing protein</fullName>
    </recommendedName>
</protein>
<feature type="domain" description="C2H2-type" evidence="11">
    <location>
        <begin position="92"/>
        <end position="119"/>
    </location>
</feature>
<sequence>MAHTGTRLYSLKIEPIVRKVNLNCKENNFHTSVNDNCFEETVTDEEDSQPGSDAVGVGQAKRKKKHFYCTICGKYLHNIDEHRRMHLNIRTQQCPYCEKAFVHRSNLYVHLNIHTQERVYRCEQCESEFSSIQGLKQHRSIHFERQYACTICNRMYSRKCYLRIHMQRVHMPKKQKHKCLVCDREFNNETLMKEHMKVHQDSALFECSECCRVYNAKRNLLRHIRTAHSRSQSQEG</sequence>
<evidence type="ECO:0000256" key="3">
    <source>
        <dbReference type="ARBA" id="ARBA00022737"/>
    </source>
</evidence>
<evidence type="ECO:0000256" key="9">
    <source>
        <dbReference type="ARBA" id="ARBA00023242"/>
    </source>
</evidence>
<dbReference type="Pfam" id="PF00096">
    <property type="entry name" value="zf-C2H2"/>
    <property type="match status" value="4"/>
</dbReference>
<dbReference type="GO" id="GO:0003677">
    <property type="term" value="F:DNA binding"/>
    <property type="evidence" value="ECO:0007669"/>
    <property type="project" value="UniProtKB-KW"/>
</dbReference>
<dbReference type="PROSITE" id="PS00028">
    <property type="entry name" value="ZINC_FINGER_C2H2_1"/>
    <property type="match status" value="5"/>
</dbReference>
<keyword evidence="6" id="KW-0805">Transcription regulation</keyword>
<dbReference type="FunFam" id="3.30.160.60:FF:000325">
    <property type="entry name" value="ZFP90 zinc finger protein"/>
    <property type="match status" value="1"/>
</dbReference>
<dbReference type="InterPro" id="IPR036236">
    <property type="entry name" value="Znf_C2H2_sf"/>
</dbReference>
<dbReference type="InterPro" id="IPR013087">
    <property type="entry name" value="Znf_C2H2_type"/>
</dbReference>
<dbReference type="Gene3D" id="3.30.160.60">
    <property type="entry name" value="Classic Zinc Finger"/>
    <property type="match status" value="4"/>
</dbReference>
<evidence type="ECO:0000256" key="1">
    <source>
        <dbReference type="ARBA" id="ARBA00004123"/>
    </source>
</evidence>
<dbReference type="InterPro" id="IPR050636">
    <property type="entry name" value="C2H2-ZF_domain-containing"/>
</dbReference>
<comment type="subcellular location">
    <subcellularLocation>
        <location evidence="1">Nucleus</location>
    </subcellularLocation>
</comment>